<dbReference type="Gene3D" id="2.120.10.10">
    <property type="match status" value="1"/>
</dbReference>
<dbReference type="Proteomes" id="UP001597108">
    <property type="component" value="Unassembled WGS sequence"/>
</dbReference>
<evidence type="ECO:0000313" key="1">
    <source>
        <dbReference type="EMBL" id="MFD0980704.1"/>
    </source>
</evidence>
<dbReference type="SUPFAM" id="SSF49899">
    <property type="entry name" value="Concanavalin A-like lectins/glucanases"/>
    <property type="match status" value="1"/>
</dbReference>
<dbReference type="InterPro" id="IPR013320">
    <property type="entry name" value="ConA-like_dom_sf"/>
</dbReference>
<name>A0ABW3IRS3_9RHOB</name>
<gene>
    <name evidence="1" type="ORF">ACFQ2S_13710</name>
</gene>
<dbReference type="SUPFAM" id="SSF50939">
    <property type="entry name" value="Sialidases"/>
    <property type="match status" value="1"/>
</dbReference>
<dbReference type="EMBL" id="JBHTJT010000030">
    <property type="protein sequence ID" value="MFD0980704.1"/>
    <property type="molecule type" value="Genomic_DNA"/>
</dbReference>
<organism evidence="1 2">
    <name type="scientific">Tropicimonas aquimaris</name>
    <dbReference type="NCBI Taxonomy" id="914152"/>
    <lineage>
        <taxon>Bacteria</taxon>
        <taxon>Pseudomonadati</taxon>
        <taxon>Pseudomonadota</taxon>
        <taxon>Alphaproteobacteria</taxon>
        <taxon>Rhodobacterales</taxon>
        <taxon>Roseobacteraceae</taxon>
        <taxon>Tropicimonas</taxon>
    </lineage>
</organism>
<accession>A0ABW3IRS3</accession>
<evidence type="ECO:0000313" key="2">
    <source>
        <dbReference type="Proteomes" id="UP001597108"/>
    </source>
</evidence>
<dbReference type="CDD" id="cd15482">
    <property type="entry name" value="Sialidase_non-viral"/>
    <property type="match status" value="1"/>
</dbReference>
<dbReference type="InterPro" id="IPR036278">
    <property type="entry name" value="Sialidase_sf"/>
</dbReference>
<protein>
    <submittedName>
        <fullName evidence="1">LamG-like jellyroll fold domain-containing protein</fullName>
    </submittedName>
</protein>
<comment type="caution">
    <text evidence="1">The sequence shown here is derived from an EMBL/GenBank/DDBJ whole genome shotgun (WGS) entry which is preliminary data.</text>
</comment>
<proteinExistence type="predicted"/>
<reference evidence="2" key="1">
    <citation type="journal article" date="2019" name="Int. J. Syst. Evol. Microbiol.">
        <title>The Global Catalogue of Microorganisms (GCM) 10K type strain sequencing project: providing services to taxonomists for standard genome sequencing and annotation.</title>
        <authorList>
            <consortium name="The Broad Institute Genomics Platform"/>
            <consortium name="The Broad Institute Genome Sequencing Center for Infectious Disease"/>
            <person name="Wu L."/>
            <person name="Ma J."/>
        </authorList>
    </citation>
    <scope>NUCLEOTIDE SEQUENCE [LARGE SCALE GENOMIC DNA]</scope>
    <source>
        <strain evidence="2">CCUG 60524</strain>
    </source>
</reference>
<dbReference type="Gene3D" id="2.60.120.200">
    <property type="match status" value="1"/>
</dbReference>
<keyword evidence="2" id="KW-1185">Reference proteome</keyword>
<sequence length="792" mass="86905">MTLIRLVPVTEIPHVPHASVKTGNVALDNSWMSGSRLNSKLLPSTSKCILKSESMMLFLRGGIDGKEYDQGLNIFDAPIVDFEGWKATGWTVRSPDVPLFQPDQMPARFNHVDGFMSGHVPVCMSTGRIILSYKFKERNGPSDVIFEGDGATTVFDAPYPVGFAQSVSLSLLRRGKAGDAGKGRKKGRGEKLVRNQDYTLRNVGTDAPLQIEYPLNGKPLPRGARLSLTYNLKAFRHYVYSDDGGNTWTYGGHYTDENGRPGRFGQSAILERAPGDWVMADNTGEDNIISVRFSKDGVAWGAPIKIYEPTAGDDWFDQGHIIGLVFFEDPQDPDWVYLIYTGGNGFDGPDTPQFDYPEAAGLLRSRRDDMTNWELYPHNPIHTRGSISGACSGGIWMPSVARITDYLFSSGETVGALPVPLRPEQLDGIRDIQYGQLEDRVVIPHLPAYAARTFTFAVEFTAEELKGDVLAKSRNNETDGDFRLSIERNGRIQVIHSVKGRKRRVGSKPRTVQEGERHEAIVTFAPEGVTLWLDGRKVGTSKGNGDVTANASPFILGQGIRNRFDMRGAIHRFAVFDRAIDPADLEITGPEDAGVIGWWDFDEAAPTADDTSRANTAELQGNATVTENGIRFIGPTYGNTIASQQLPCTYRGPLWSEIWDATPFPDGLYTLQSVALPDAWVGLSSAAPDAALALVQAPSRWRLTWKEGHLTLATPDRVVTSLDRHSDAPPALAAPIDGNVTRVQQFHLITSPDGVRLRNRDSGNMLSVAEGKLGLRAYLGDESELFMLVPAG</sequence>
<dbReference type="RefSeq" id="WP_386075250.1">
    <property type="nucleotide sequence ID" value="NZ_JBHTJT010000030.1"/>
</dbReference>
<dbReference type="Pfam" id="PF13385">
    <property type="entry name" value="Laminin_G_3"/>
    <property type="match status" value="1"/>
</dbReference>